<reference evidence="2" key="2">
    <citation type="submission" date="2020-11" db="EMBL/GenBank/DDBJ databases">
        <authorList>
            <person name="McCartney M.A."/>
            <person name="Auch B."/>
            <person name="Kono T."/>
            <person name="Mallez S."/>
            <person name="Becker A."/>
            <person name="Gohl D.M."/>
            <person name="Silverstein K.A.T."/>
            <person name="Koren S."/>
            <person name="Bechman K.B."/>
            <person name="Herman A."/>
            <person name="Abrahante J.E."/>
            <person name="Garbe J."/>
        </authorList>
    </citation>
    <scope>NUCLEOTIDE SEQUENCE</scope>
    <source>
        <strain evidence="2">Duluth1</strain>
        <tissue evidence="2">Whole animal</tissue>
    </source>
</reference>
<dbReference type="EMBL" id="JAIWYP010000015">
    <property type="protein sequence ID" value="KAH3700393.1"/>
    <property type="molecule type" value="Genomic_DNA"/>
</dbReference>
<keyword evidence="3" id="KW-1185">Reference proteome</keyword>
<organism evidence="2 3">
    <name type="scientific">Dreissena polymorpha</name>
    <name type="common">Zebra mussel</name>
    <name type="synonym">Mytilus polymorpha</name>
    <dbReference type="NCBI Taxonomy" id="45954"/>
    <lineage>
        <taxon>Eukaryota</taxon>
        <taxon>Metazoa</taxon>
        <taxon>Spiralia</taxon>
        <taxon>Lophotrochozoa</taxon>
        <taxon>Mollusca</taxon>
        <taxon>Bivalvia</taxon>
        <taxon>Autobranchia</taxon>
        <taxon>Heteroconchia</taxon>
        <taxon>Euheterodonta</taxon>
        <taxon>Imparidentia</taxon>
        <taxon>Neoheterodontei</taxon>
        <taxon>Myida</taxon>
        <taxon>Dreissenoidea</taxon>
        <taxon>Dreissenidae</taxon>
        <taxon>Dreissena</taxon>
    </lineage>
</organism>
<comment type="caution">
    <text evidence="2">The sequence shown here is derived from an EMBL/GenBank/DDBJ whole genome shotgun (WGS) entry which is preliminary data.</text>
</comment>
<name>A0A9D3YLJ1_DREPO</name>
<dbReference type="Proteomes" id="UP000828390">
    <property type="component" value="Unassembled WGS sequence"/>
</dbReference>
<sequence>MFHCLHTLVCQSPVHHSLPCTRRSPPGRIGYQQGRKLTPGLGRSLGHSLQG</sequence>
<proteinExistence type="predicted"/>
<evidence type="ECO:0000313" key="3">
    <source>
        <dbReference type="Proteomes" id="UP000828390"/>
    </source>
</evidence>
<reference evidence="2" key="1">
    <citation type="journal article" date="2019" name="bioRxiv">
        <title>The Genome of the Zebra Mussel, Dreissena polymorpha: A Resource for Invasive Species Research.</title>
        <authorList>
            <person name="McCartney M.A."/>
            <person name="Auch B."/>
            <person name="Kono T."/>
            <person name="Mallez S."/>
            <person name="Zhang Y."/>
            <person name="Obille A."/>
            <person name="Becker A."/>
            <person name="Abrahante J.E."/>
            <person name="Garbe J."/>
            <person name="Badalamenti J.P."/>
            <person name="Herman A."/>
            <person name="Mangelson H."/>
            <person name="Liachko I."/>
            <person name="Sullivan S."/>
            <person name="Sone E.D."/>
            <person name="Koren S."/>
            <person name="Silverstein K.A.T."/>
            <person name="Beckman K.B."/>
            <person name="Gohl D.M."/>
        </authorList>
    </citation>
    <scope>NUCLEOTIDE SEQUENCE</scope>
    <source>
        <strain evidence="2">Duluth1</strain>
        <tissue evidence="2">Whole animal</tissue>
    </source>
</reference>
<evidence type="ECO:0000256" key="1">
    <source>
        <dbReference type="SAM" id="MobiDB-lite"/>
    </source>
</evidence>
<evidence type="ECO:0000313" key="2">
    <source>
        <dbReference type="EMBL" id="KAH3700393.1"/>
    </source>
</evidence>
<dbReference type="AlphaFoldDB" id="A0A9D3YLJ1"/>
<feature type="region of interest" description="Disordered" evidence="1">
    <location>
        <begin position="25"/>
        <end position="51"/>
    </location>
</feature>
<gene>
    <name evidence="2" type="ORF">DPMN_075369</name>
</gene>
<protein>
    <submittedName>
        <fullName evidence="2">Uncharacterized protein</fullName>
    </submittedName>
</protein>
<accession>A0A9D3YLJ1</accession>